<reference evidence="13 15" key="2">
    <citation type="journal article" date="2013" name="Nature">
        <title>Insights into bilaterian evolution from three spiralian genomes.</title>
        <authorList>
            <person name="Simakov O."/>
            <person name="Marletaz F."/>
            <person name="Cho S.J."/>
            <person name="Edsinger-Gonzales E."/>
            <person name="Havlak P."/>
            <person name="Hellsten U."/>
            <person name="Kuo D.H."/>
            <person name="Larsson T."/>
            <person name="Lv J."/>
            <person name="Arendt D."/>
            <person name="Savage R."/>
            <person name="Osoegawa K."/>
            <person name="de Jong P."/>
            <person name="Grimwood J."/>
            <person name="Chapman J.A."/>
            <person name="Shapiro H."/>
            <person name="Aerts A."/>
            <person name="Otillar R.P."/>
            <person name="Terry A.Y."/>
            <person name="Boore J.L."/>
            <person name="Grigoriev I.V."/>
            <person name="Lindberg D.R."/>
            <person name="Seaver E.C."/>
            <person name="Weisblat D.A."/>
            <person name="Putnam N.H."/>
            <person name="Rokhsar D.S."/>
        </authorList>
    </citation>
    <scope>NUCLEOTIDE SEQUENCE</scope>
</reference>
<keyword evidence="4 11" id="KW-0812">Transmembrane</keyword>
<keyword evidence="8 12" id="KW-0472">Membrane</keyword>
<gene>
    <name evidence="14" type="primary">20207615</name>
    <name evidence="13" type="ORF">HELRODRAFT_180235</name>
</gene>
<evidence type="ECO:0000256" key="12">
    <source>
        <dbReference type="SAM" id="Phobius"/>
    </source>
</evidence>
<dbReference type="PANTHER" id="PTHR11690">
    <property type="entry name" value="AMILORIDE-SENSITIVE SODIUM CHANNEL-RELATED"/>
    <property type="match status" value="1"/>
</dbReference>
<keyword evidence="2 11" id="KW-0813">Transport</keyword>
<protein>
    <submittedName>
        <fullName evidence="13 14">Uncharacterized protein</fullName>
    </submittedName>
</protein>
<keyword evidence="9 11" id="KW-0739">Sodium transport</keyword>
<keyword evidence="6" id="KW-0915">Sodium</keyword>
<evidence type="ECO:0000256" key="8">
    <source>
        <dbReference type="ARBA" id="ARBA00023136"/>
    </source>
</evidence>
<dbReference type="InterPro" id="IPR001873">
    <property type="entry name" value="ENaC"/>
</dbReference>
<evidence type="ECO:0000256" key="2">
    <source>
        <dbReference type="ARBA" id="ARBA00022448"/>
    </source>
</evidence>
<evidence type="ECO:0000256" key="7">
    <source>
        <dbReference type="ARBA" id="ARBA00023065"/>
    </source>
</evidence>
<comment type="similarity">
    <text evidence="11">Belongs to the amiloride-sensitive sodium channel (TC 1.A.6) family.</text>
</comment>
<evidence type="ECO:0000256" key="5">
    <source>
        <dbReference type="ARBA" id="ARBA00022989"/>
    </source>
</evidence>
<evidence type="ECO:0000313" key="14">
    <source>
        <dbReference type="EnsemblMetazoa" id="HelroP180235"/>
    </source>
</evidence>
<dbReference type="Pfam" id="PF00858">
    <property type="entry name" value="ASC"/>
    <property type="match status" value="1"/>
</dbReference>
<evidence type="ECO:0000256" key="6">
    <source>
        <dbReference type="ARBA" id="ARBA00023053"/>
    </source>
</evidence>
<dbReference type="GO" id="GO:0016020">
    <property type="term" value="C:membrane"/>
    <property type="evidence" value="ECO:0007669"/>
    <property type="project" value="UniProtKB-SubCell"/>
</dbReference>
<evidence type="ECO:0000256" key="11">
    <source>
        <dbReference type="RuleBase" id="RU000679"/>
    </source>
</evidence>
<dbReference type="GeneID" id="20207615"/>
<proteinExistence type="inferred from homology"/>
<keyword evidence="5 12" id="KW-1133">Transmembrane helix</keyword>
<dbReference type="Proteomes" id="UP000015101">
    <property type="component" value="Unassembled WGS sequence"/>
</dbReference>
<dbReference type="AlphaFoldDB" id="T1FFL6"/>
<dbReference type="InParanoid" id="T1FFL6"/>
<dbReference type="PANTHER" id="PTHR11690:SF248">
    <property type="entry name" value="PICKPOCKET 17, ISOFORM A"/>
    <property type="match status" value="1"/>
</dbReference>
<dbReference type="CTD" id="20207615"/>
<reference evidence="15" key="1">
    <citation type="submission" date="2012-12" db="EMBL/GenBank/DDBJ databases">
        <authorList>
            <person name="Hellsten U."/>
            <person name="Grimwood J."/>
            <person name="Chapman J.A."/>
            <person name="Shapiro H."/>
            <person name="Aerts A."/>
            <person name="Otillar R.P."/>
            <person name="Terry A.Y."/>
            <person name="Boore J.L."/>
            <person name="Simakov O."/>
            <person name="Marletaz F."/>
            <person name="Cho S.-J."/>
            <person name="Edsinger-Gonzales E."/>
            <person name="Havlak P."/>
            <person name="Kuo D.-H."/>
            <person name="Larsson T."/>
            <person name="Lv J."/>
            <person name="Arendt D."/>
            <person name="Savage R."/>
            <person name="Osoegawa K."/>
            <person name="de Jong P."/>
            <person name="Lindberg D.R."/>
            <person name="Seaver E.C."/>
            <person name="Weisblat D.A."/>
            <person name="Putnam N.H."/>
            <person name="Grigoriev I.V."/>
            <person name="Rokhsar D.S."/>
        </authorList>
    </citation>
    <scope>NUCLEOTIDE SEQUENCE</scope>
</reference>
<evidence type="ECO:0000313" key="15">
    <source>
        <dbReference type="Proteomes" id="UP000015101"/>
    </source>
</evidence>
<name>T1FFL6_HELRO</name>
<evidence type="ECO:0000256" key="10">
    <source>
        <dbReference type="ARBA" id="ARBA00023303"/>
    </source>
</evidence>
<dbReference type="GO" id="GO:0005272">
    <property type="term" value="F:sodium channel activity"/>
    <property type="evidence" value="ECO:0007669"/>
    <property type="project" value="UniProtKB-KW"/>
</dbReference>
<dbReference type="EnsemblMetazoa" id="HelroT180235">
    <property type="protein sequence ID" value="HelroP180235"/>
    <property type="gene ID" value="HelroG180235"/>
</dbReference>
<evidence type="ECO:0000313" key="13">
    <source>
        <dbReference type="EMBL" id="ESN94068.1"/>
    </source>
</evidence>
<organism evidence="14 15">
    <name type="scientific">Helobdella robusta</name>
    <name type="common">Californian leech</name>
    <dbReference type="NCBI Taxonomy" id="6412"/>
    <lineage>
        <taxon>Eukaryota</taxon>
        <taxon>Metazoa</taxon>
        <taxon>Spiralia</taxon>
        <taxon>Lophotrochozoa</taxon>
        <taxon>Annelida</taxon>
        <taxon>Clitellata</taxon>
        <taxon>Hirudinea</taxon>
        <taxon>Rhynchobdellida</taxon>
        <taxon>Glossiphoniidae</taxon>
        <taxon>Helobdella</taxon>
    </lineage>
</organism>
<keyword evidence="10 11" id="KW-0407">Ion channel</keyword>
<evidence type="ECO:0000256" key="3">
    <source>
        <dbReference type="ARBA" id="ARBA00022461"/>
    </source>
</evidence>
<keyword evidence="7 11" id="KW-0406">Ion transport</keyword>
<comment type="subcellular location">
    <subcellularLocation>
        <location evidence="1">Membrane</location>
        <topology evidence="1">Multi-pass membrane protein</topology>
    </subcellularLocation>
</comment>
<dbReference type="HOGENOM" id="CLU_1817894_0_0_1"/>
<feature type="transmembrane region" description="Helical" evidence="12">
    <location>
        <begin position="69"/>
        <end position="91"/>
    </location>
</feature>
<reference evidence="14" key="3">
    <citation type="submission" date="2015-06" db="UniProtKB">
        <authorList>
            <consortium name="EnsemblMetazoa"/>
        </authorList>
    </citation>
    <scope>IDENTIFICATION</scope>
</reference>
<keyword evidence="3 11" id="KW-0894">Sodium channel</keyword>
<accession>T1FFL6</accession>
<dbReference type="OrthoDB" id="6238402at2759"/>
<dbReference type="EMBL" id="KB097572">
    <property type="protein sequence ID" value="ESN94068.1"/>
    <property type="molecule type" value="Genomic_DNA"/>
</dbReference>
<evidence type="ECO:0000256" key="1">
    <source>
        <dbReference type="ARBA" id="ARBA00004141"/>
    </source>
</evidence>
<sequence length="142" mass="16199">MNPTGEGFCGNENIFKINVGVVNNDIRAKIENCDSSGIDECPPSTNIFKKFKLSSLRRIKHSMDYDRSLISRIIWAILVTLAAFLAIYQIGTLLFRYLEYPTYTELDIMSLRSLKFPRITICNNNYVKKSAAESLCRRVFSG</sequence>
<dbReference type="RefSeq" id="XP_009027806.1">
    <property type="nucleotide sequence ID" value="XM_009029558.1"/>
</dbReference>
<keyword evidence="15" id="KW-1185">Reference proteome</keyword>
<dbReference type="EMBL" id="AMQM01007131">
    <property type="status" value="NOT_ANNOTATED_CDS"/>
    <property type="molecule type" value="Genomic_DNA"/>
</dbReference>
<evidence type="ECO:0000256" key="9">
    <source>
        <dbReference type="ARBA" id="ARBA00023201"/>
    </source>
</evidence>
<dbReference type="KEGG" id="hro:HELRODRAFT_180235"/>
<evidence type="ECO:0000256" key="4">
    <source>
        <dbReference type="ARBA" id="ARBA00022692"/>
    </source>
</evidence>